<organism evidence="3 4">
    <name type="scientific">Geojedonia litorea</name>
    <dbReference type="NCBI Taxonomy" id="1268269"/>
    <lineage>
        <taxon>Bacteria</taxon>
        <taxon>Pseudomonadati</taxon>
        <taxon>Bacteroidota</taxon>
        <taxon>Flavobacteriia</taxon>
        <taxon>Flavobacteriales</taxon>
        <taxon>Flavobacteriaceae</taxon>
        <taxon>Geojedonia</taxon>
    </lineage>
</organism>
<protein>
    <submittedName>
        <fullName evidence="3">DUF3298 and DUF4163 domain-containing protein</fullName>
    </submittedName>
</protein>
<gene>
    <name evidence="3" type="ORF">ACFO5O_12075</name>
</gene>
<proteinExistence type="predicted"/>
<evidence type="ECO:0000313" key="3">
    <source>
        <dbReference type="EMBL" id="MFC4723063.1"/>
    </source>
</evidence>
<dbReference type="InterPro" id="IPR025303">
    <property type="entry name" value="PdaC"/>
</dbReference>
<feature type="domain" description="DUF3298" evidence="1">
    <location>
        <begin position="156"/>
        <end position="230"/>
    </location>
</feature>
<dbReference type="Pfam" id="PF11738">
    <property type="entry name" value="DUF3298"/>
    <property type="match status" value="1"/>
</dbReference>
<dbReference type="InterPro" id="IPR021729">
    <property type="entry name" value="DUF3298"/>
</dbReference>
<keyword evidence="4" id="KW-1185">Reference proteome</keyword>
<evidence type="ECO:0000259" key="2">
    <source>
        <dbReference type="Pfam" id="PF13739"/>
    </source>
</evidence>
<comment type="caution">
    <text evidence="3">The sequence shown here is derived from an EMBL/GenBank/DDBJ whole genome shotgun (WGS) entry which is preliminary data.</text>
</comment>
<sequence>MKRSILFFCVGLLLFSCKNEQPLSFNETAIEQHDAAEIEIVYPQFENNSLVASKINKSIESAIAKNIAFFDDDTLNLSLKNAIKEFDNRFKTFKNDFQDASAPWVATVNSEVVYSSTEVITIAVDSYTFTGGAHGNSVITLLNFNPENGELYTNENLFKINENFKSLAKGYLSNEVNTKTMEDGENYFFGKDFKLSENIGFNDEGVIFLYNTYEIAAYAQGITEFTIPYKIIASYLKITP</sequence>
<evidence type="ECO:0000313" key="4">
    <source>
        <dbReference type="Proteomes" id="UP001595953"/>
    </source>
</evidence>
<dbReference type="Gene3D" id="3.90.640.20">
    <property type="entry name" value="Heat-shock cognate protein, ATPase"/>
    <property type="match status" value="1"/>
</dbReference>
<dbReference type="InterPro" id="IPR037126">
    <property type="entry name" value="PdaC/RsiV-like_sf"/>
</dbReference>
<name>A0ABV9N8Z1_9FLAO</name>
<dbReference type="PROSITE" id="PS51257">
    <property type="entry name" value="PROKAR_LIPOPROTEIN"/>
    <property type="match status" value="1"/>
</dbReference>
<feature type="domain" description="Deacetylase PdaC" evidence="2">
    <location>
        <begin position="32"/>
        <end position="137"/>
    </location>
</feature>
<dbReference type="Pfam" id="PF13739">
    <property type="entry name" value="PdaC"/>
    <property type="match status" value="1"/>
</dbReference>
<dbReference type="Proteomes" id="UP001595953">
    <property type="component" value="Unassembled WGS sequence"/>
</dbReference>
<reference evidence="4" key="1">
    <citation type="journal article" date="2019" name="Int. J. Syst. Evol. Microbiol.">
        <title>The Global Catalogue of Microorganisms (GCM) 10K type strain sequencing project: providing services to taxonomists for standard genome sequencing and annotation.</title>
        <authorList>
            <consortium name="The Broad Institute Genomics Platform"/>
            <consortium name="The Broad Institute Genome Sequencing Center for Infectious Disease"/>
            <person name="Wu L."/>
            <person name="Ma J."/>
        </authorList>
    </citation>
    <scope>NUCLEOTIDE SEQUENCE [LARGE SCALE GENOMIC DNA]</scope>
    <source>
        <strain evidence="4">CCUG 63682</strain>
    </source>
</reference>
<dbReference type="Gene3D" id="3.30.565.40">
    <property type="entry name" value="Fervidobacterium nodosum Rt17-B1 like"/>
    <property type="match status" value="1"/>
</dbReference>
<dbReference type="EMBL" id="JBHSGP010000014">
    <property type="protein sequence ID" value="MFC4723063.1"/>
    <property type="molecule type" value="Genomic_DNA"/>
</dbReference>
<dbReference type="RefSeq" id="WP_387964109.1">
    <property type="nucleotide sequence ID" value="NZ_JBHSGP010000014.1"/>
</dbReference>
<accession>A0ABV9N8Z1</accession>
<evidence type="ECO:0000259" key="1">
    <source>
        <dbReference type="Pfam" id="PF11738"/>
    </source>
</evidence>